<proteinExistence type="predicted"/>
<dbReference type="AlphaFoldDB" id="A0A9I9CMW7"/>
<reference evidence="2" key="1">
    <citation type="submission" date="2023-03" db="UniProtKB">
        <authorList>
            <consortium name="EnsemblPlants"/>
        </authorList>
    </citation>
    <scope>IDENTIFICATION</scope>
</reference>
<dbReference type="PANTHER" id="PTHR35277:SF10">
    <property type="entry name" value="OS09G0363700 PROTEIN"/>
    <property type="match status" value="1"/>
</dbReference>
<evidence type="ECO:0000256" key="1">
    <source>
        <dbReference type="SAM" id="MobiDB-lite"/>
    </source>
</evidence>
<accession>A0A9I9CMW7</accession>
<protein>
    <submittedName>
        <fullName evidence="2">Uncharacterized protein</fullName>
    </submittedName>
</protein>
<feature type="compositionally biased region" description="Basic and acidic residues" evidence="1">
    <location>
        <begin position="77"/>
        <end position="91"/>
    </location>
</feature>
<evidence type="ECO:0000313" key="2">
    <source>
        <dbReference type="EnsemblPlants" id="MELO3C006025.2.1"/>
    </source>
</evidence>
<dbReference type="PANTHER" id="PTHR35277">
    <property type="entry name" value="OS09G0363700 PROTEIN"/>
    <property type="match status" value="1"/>
</dbReference>
<sequence>GAREKTENKEFGQGPIRRSVQSVISAAGSPLFQPFLLYTSSSLFSGFHLIFILIMAESKSNPSPSSLSPEMLQIDGSPRDTKETHGRRNDIDENTPLDEVKAPNVFERMKEEIEALVQTIQAKDDSVAAESKEDKTDSQSDGSVIAAKVFGRAKDEIGKMLHINKTKETHGQRDDIGEDTPLNEVKAPNLLERAVEEYEAFMQTINSKKESQTSDKRDENVASMQKEAMPLSEISSNLIIPINEVMGPNIFERAKDEMEALVHTIHPKKETDSLAKEGFLTKLGKCLEIICSPSKEKDN</sequence>
<organism evidence="2">
    <name type="scientific">Cucumis melo</name>
    <name type="common">Muskmelon</name>
    <dbReference type="NCBI Taxonomy" id="3656"/>
    <lineage>
        <taxon>Eukaryota</taxon>
        <taxon>Viridiplantae</taxon>
        <taxon>Streptophyta</taxon>
        <taxon>Embryophyta</taxon>
        <taxon>Tracheophyta</taxon>
        <taxon>Spermatophyta</taxon>
        <taxon>Magnoliopsida</taxon>
        <taxon>eudicotyledons</taxon>
        <taxon>Gunneridae</taxon>
        <taxon>Pentapetalae</taxon>
        <taxon>rosids</taxon>
        <taxon>fabids</taxon>
        <taxon>Cucurbitales</taxon>
        <taxon>Cucurbitaceae</taxon>
        <taxon>Benincaseae</taxon>
        <taxon>Cucumis</taxon>
    </lineage>
</organism>
<dbReference type="Gramene" id="MELO3C006025.2.1">
    <property type="protein sequence ID" value="MELO3C006025.2.1"/>
    <property type="gene ID" value="MELO3C006025.2"/>
</dbReference>
<name>A0A9I9CMW7_CUCME</name>
<feature type="region of interest" description="Disordered" evidence="1">
    <location>
        <begin position="62"/>
        <end position="95"/>
    </location>
</feature>
<dbReference type="EnsemblPlants" id="MELO3C006025.2.1">
    <property type="protein sequence ID" value="MELO3C006025.2.1"/>
    <property type="gene ID" value="MELO3C006025.2"/>
</dbReference>